<dbReference type="GO" id="GO:0051920">
    <property type="term" value="F:peroxiredoxin activity"/>
    <property type="evidence" value="ECO:0007669"/>
    <property type="project" value="InterPro"/>
</dbReference>
<keyword evidence="2" id="KW-0560">Oxidoreductase</keyword>
<dbReference type="InterPro" id="IPR029032">
    <property type="entry name" value="AhpD-like"/>
</dbReference>
<dbReference type="NCBIfam" id="TIGR00778">
    <property type="entry name" value="ahpD_dom"/>
    <property type="match status" value="1"/>
</dbReference>
<feature type="domain" description="Carboxymuconolactone decarboxylase-like" evidence="1">
    <location>
        <begin position="44"/>
        <end position="116"/>
    </location>
</feature>
<proteinExistence type="predicted"/>
<dbReference type="STRING" id="46680.GCA_000807755_02318"/>
<name>A0A246FCC1_PSENT</name>
<accession>A0A246FCC1</accession>
<dbReference type="AlphaFoldDB" id="A0A246FCC1"/>
<dbReference type="PANTHER" id="PTHR35446:SF2">
    <property type="entry name" value="CARBOXYMUCONOLACTONE DECARBOXYLASE-LIKE DOMAIN-CONTAINING PROTEIN"/>
    <property type="match status" value="1"/>
</dbReference>
<protein>
    <submittedName>
        <fullName evidence="2">Alkylhydroperoxidase</fullName>
    </submittedName>
</protein>
<dbReference type="PANTHER" id="PTHR35446">
    <property type="entry name" value="SI:CH211-175M2.5"/>
    <property type="match status" value="1"/>
</dbReference>
<sequence>MSFQLIEYADASPEVRAVYDDIMATRRIDWVNNFWKALANHPQTLKRTWESLKEVMGPGQLDPLVKELIYVAVSVTNNCNYCIGSHGAAARKAGMDDSMLGELMAVVAMANETNRLAIGYQVPLDDVFKGAVMQSSAS</sequence>
<dbReference type="InterPro" id="IPR003779">
    <property type="entry name" value="CMD-like"/>
</dbReference>
<dbReference type="eggNOG" id="COG2128">
    <property type="taxonomic scope" value="Bacteria"/>
</dbReference>
<evidence type="ECO:0000313" key="3">
    <source>
        <dbReference type="Proteomes" id="UP000198145"/>
    </source>
</evidence>
<keyword evidence="2" id="KW-0575">Peroxidase</keyword>
<dbReference type="Pfam" id="PF02627">
    <property type="entry name" value="CMD"/>
    <property type="match status" value="1"/>
</dbReference>
<dbReference type="EMBL" id="NJBA01000002">
    <property type="protein sequence ID" value="OWP51962.1"/>
    <property type="molecule type" value="Genomic_DNA"/>
</dbReference>
<dbReference type="SUPFAM" id="SSF69118">
    <property type="entry name" value="AhpD-like"/>
    <property type="match status" value="1"/>
</dbReference>
<evidence type="ECO:0000259" key="1">
    <source>
        <dbReference type="Pfam" id="PF02627"/>
    </source>
</evidence>
<dbReference type="RefSeq" id="WP_088416813.1">
    <property type="nucleotide sequence ID" value="NZ_NJBA01000002.1"/>
</dbReference>
<dbReference type="Gene3D" id="1.20.1290.10">
    <property type="entry name" value="AhpD-like"/>
    <property type="match status" value="1"/>
</dbReference>
<reference evidence="2 3" key="1">
    <citation type="submission" date="2017-06" db="EMBL/GenBank/DDBJ databases">
        <title>Draft genome of Pseudomonas nitroreducens DF05.</title>
        <authorList>
            <person name="Iyer R."/>
        </authorList>
    </citation>
    <scope>NUCLEOTIDE SEQUENCE [LARGE SCALE GENOMIC DNA]</scope>
    <source>
        <strain evidence="2 3">DF05</strain>
    </source>
</reference>
<evidence type="ECO:0000313" key="2">
    <source>
        <dbReference type="EMBL" id="OWP51962.1"/>
    </source>
</evidence>
<comment type="caution">
    <text evidence="2">The sequence shown here is derived from an EMBL/GenBank/DDBJ whole genome shotgun (WGS) entry which is preliminary data.</text>
</comment>
<dbReference type="Proteomes" id="UP000198145">
    <property type="component" value="Unassembled WGS sequence"/>
</dbReference>
<gene>
    <name evidence="2" type="ORF">CEG18_06800</name>
</gene>
<dbReference type="InterPro" id="IPR004675">
    <property type="entry name" value="AhpD_core"/>
</dbReference>
<organism evidence="2 3">
    <name type="scientific">Pseudomonas nitroreducens</name>
    <dbReference type="NCBI Taxonomy" id="46680"/>
    <lineage>
        <taxon>Bacteria</taxon>
        <taxon>Pseudomonadati</taxon>
        <taxon>Pseudomonadota</taxon>
        <taxon>Gammaproteobacteria</taxon>
        <taxon>Pseudomonadales</taxon>
        <taxon>Pseudomonadaceae</taxon>
        <taxon>Pseudomonas</taxon>
    </lineage>
</organism>